<sequence>MEDKEFLSYHEWGIRVSRLMELIAMTNRTIQVHKEGGDSPLYVKQYEELLEEHTLELNQLMQVMGLSVQLSALKNVA</sequence>
<reference evidence="1" key="1">
    <citation type="journal article" date="2014" name="Int. J. Syst. Evol. Microbiol.">
        <title>Complete genome sequence of Corynebacterium casei LMG S-19264T (=DSM 44701T), isolated from a smear-ripened cheese.</title>
        <authorList>
            <consortium name="US DOE Joint Genome Institute (JGI-PGF)"/>
            <person name="Walter F."/>
            <person name="Albersmeier A."/>
            <person name="Kalinowski J."/>
            <person name="Ruckert C."/>
        </authorList>
    </citation>
    <scope>NUCLEOTIDE SEQUENCE</scope>
    <source>
        <strain evidence="1">CGMCC 1.15958</strain>
    </source>
</reference>
<dbReference type="Proteomes" id="UP000609064">
    <property type="component" value="Unassembled WGS sequence"/>
</dbReference>
<name>A0A916YVD5_9BACT</name>
<reference evidence="1" key="2">
    <citation type="submission" date="2020-09" db="EMBL/GenBank/DDBJ databases">
        <authorList>
            <person name="Sun Q."/>
            <person name="Zhou Y."/>
        </authorList>
    </citation>
    <scope>NUCLEOTIDE SEQUENCE</scope>
    <source>
        <strain evidence="1">CGMCC 1.15958</strain>
    </source>
</reference>
<dbReference type="AlphaFoldDB" id="A0A916YVD5"/>
<dbReference type="RefSeq" id="WP_188766805.1">
    <property type="nucleotide sequence ID" value="NZ_BMKK01000005.1"/>
</dbReference>
<protein>
    <submittedName>
        <fullName evidence="1">Uncharacterized protein</fullName>
    </submittedName>
</protein>
<keyword evidence="2" id="KW-1185">Reference proteome</keyword>
<organism evidence="1 2">
    <name type="scientific">Emticicia aquatilis</name>
    <dbReference type="NCBI Taxonomy" id="1537369"/>
    <lineage>
        <taxon>Bacteria</taxon>
        <taxon>Pseudomonadati</taxon>
        <taxon>Bacteroidota</taxon>
        <taxon>Cytophagia</taxon>
        <taxon>Cytophagales</taxon>
        <taxon>Leadbetterellaceae</taxon>
        <taxon>Emticicia</taxon>
    </lineage>
</organism>
<proteinExistence type="predicted"/>
<dbReference type="EMBL" id="BMKK01000005">
    <property type="protein sequence ID" value="GGD62988.1"/>
    <property type="molecule type" value="Genomic_DNA"/>
</dbReference>
<evidence type="ECO:0000313" key="2">
    <source>
        <dbReference type="Proteomes" id="UP000609064"/>
    </source>
</evidence>
<accession>A0A916YVD5</accession>
<gene>
    <name evidence="1" type="ORF">GCM10011514_28810</name>
</gene>
<evidence type="ECO:0000313" key="1">
    <source>
        <dbReference type="EMBL" id="GGD62988.1"/>
    </source>
</evidence>
<comment type="caution">
    <text evidence="1">The sequence shown here is derived from an EMBL/GenBank/DDBJ whole genome shotgun (WGS) entry which is preliminary data.</text>
</comment>